<comment type="subcellular location">
    <subcellularLocation>
        <location evidence="1">Cytoplasm</location>
    </subcellularLocation>
</comment>
<dbReference type="AlphaFoldDB" id="A9KIN5"/>
<proteinExistence type="predicted"/>
<dbReference type="Proteomes" id="UP000000370">
    <property type="component" value="Chromosome"/>
</dbReference>
<dbReference type="Pfam" id="PF00381">
    <property type="entry name" value="PTS-HPr"/>
    <property type="match status" value="1"/>
</dbReference>
<gene>
    <name evidence="5" type="ordered locus">Cphy_3549</name>
</gene>
<organism evidence="5 6">
    <name type="scientific">Lachnoclostridium phytofermentans (strain ATCC 700394 / DSM 18823 / ISDg)</name>
    <name type="common">Clostridium phytofermentans</name>
    <dbReference type="NCBI Taxonomy" id="357809"/>
    <lineage>
        <taxon>Bacteria</taxon>
        <taxon>Bacillati</taxon>
        <taxon>Bacillota</taxon>
        <taxon>Clostridia</taxon>
        <taxon>Lachnospirales</taxon>
        <taxon>Lachnospiraceae</taxon>
    </lineage>
</organism>
<dbReference type="PROSITE" id="PS51350">
    <property type="entry name" value="PTS_HPR_DOM"/>
    <property type="match status" value="1"/>
</dbReference>
<dbReference type="GO" id="GO:0009401">
    <property type="term" value="P:phosphoenolpyruvate-dependent sugar phosphotransferase system"/>
    <property type="evidence" value="ECO:0007669"/>
    <property type="project" value="UniProtKB-KW"/>
</dbReference>
<dbReference type="GO" id="GO:0016740">
    <property type="term" value="F:transferase activity"/>
    <property type="evidence" value="ECO:0007669"/>
    <property type="project" value="UniProtKB-KW"/>
</dbReference>
<feature type="domain" description="HPr" evidence="4">
    <location>
        <begin position="10"/>
        <end position="97"/>
    </location>
</feature>
<dbReference type="PANTHER" id="PTHR33705">
    <property type="entry name" value="PHOSPHOCARRIER PROTEIN HPR"/>
    <property type="match status" value="1"/>
</dbReference>
<accession>A9KIN5</accession>
<name>A9KIN5_LACP7</name>
<dbReference type="PRINTS" id="PR00107">
    <property type="entry name" value="PHOSPHOCPHPR"/>
</dbReference>
<keyword evidence="3" id="KW-0598">Phosphotransferase system</keyword>
<evidence type="ECO:0000259" key="4">
    <source>
        <dbReference type="PROSITE" id="PS51350"/>
    </source>
</evidence>
<dbReference type="InterPro" id="IPR035895">
    <property type="entry name" value="HPr-like_sf"/>
</dbReference>
<evidence type="ECO:0000313" key="6">
    <source>
        <dbReference type="Proteomes" id="UP000000370"/>
    </source>
</evidence>
<dbReference type="KEGG" id="cpy:Cphy_3549"/>
<dbReference type="NCBIfam" id="TIGR01003">
    <property type="entry name" value="PTS_HPr_family"/>
    <property type="match status" value="1"/>
</dbReference>
<dbReference type="eggNOG" id="COG1925">
    <property type="taxonomic scope" value="Bacteria"/>
</dbReference>
<dbReference type="CDD" id="cd00367">
    <property type="entry name" value="PTS-HPr_like"/>
    <property type="match status" value="1"/>
</dbReference>
<evidence type="ECO:0000313" key="5">
    <source>
        <dbReference type="EMBL" id="ABX43898.1"/>
    </source>
</evidence>
<sequence length="100" mass="11011">MLSAGMEVEMISGKVVIKSETGLHLRPAGDLCKLAMKFPCKIEMKLGNRTVNAKSVLGVLSACIKFGDEVEVICDGENEEEAFDKMVDALESKFVEYHEK</sequence>
<dbReference type="PANTHER" id="PTHR33705:SF2">
    <property type="entry name" value="PHOSPHOCARRIER PROTEIN NPR"/>
    <property type="match status" value="1"/>
</dbReference>
<dbReference type="HOGENOM" id="CLU_136230_2_2_9"/>
<evidence type="ECO:0000256" key="3">
    <source>
        <dbReference type="ARBA" id="ARBA00022683"/>
    </source>
</evidence>
<protein>
    <submittedName>
        <fullName evidence="5">Phosphotransferase system, phosphocarrier protein HPr</fullName>
    </submittedName>
</protein>
<dbReference type="SUPFAM" id="SSF55594">
    <property type="entry name" value="HPr-like"/>
    <property type="match status" value="1"/>
</dbReference>
<evidence type="ECO:0000256" key="1">
    <source>
        <dbReference type="ARBA" id="ARBA00004496"/>
    </source>
</evidence>
<dbReference type="EMBL" id="CP000885">
    <property type="protein sequence ID" value="ABX43898.1"/>
    <property type="molecule type" value="Genomic_DNA"/>
</dbReference>
<dbReference type="STRING" id="357809.Cphy_3549"/>
<reference evidence="6" key="1">
    <citation type="submission" date="2007-11" db="EMBL/GenBank/DDBJ databases">
        <title>Complete genome sequence of Clostridium phytofermentans ISDg.</title>
        <authorList>
            <person name="Leschine S.B."/>
            <person name="Warnick T.A."/>
            <person name="Blanchard J.L."/>
            <person name="Schnell D.J."/>
            <person name="Petit E.L."/>
            <person name="LaTouf W.G."/>
            <person name="Copeland A."/>
            <person name="Lucas S."/>
            <person name="Lapidus A."/>
            <person name="Barry K."/>
            <person name="Glavina del Rio T."/>
            <person name="Dalin E."/>
            <person name="Tice H."/>
            <person name="Pitluck S."/>
            <person name="Kiss H."/>
            <person name="Brettin T."/>
            <person name="Bruce D."/>
            <person name="Detter J.C."/>
            <person name="Han C."/>
            <person name="Kuske C."/>
            <person name="Schmutz J."/>
            <person name="Larimer F."/>
            <person name="Land M."/>
            <person name="Hauser L."/>
            <person name="Kyrpides N."/>
            <person name="Kim E.A."/>
            <person name="Richardson P."/>
        </authorList>
    </citation>
    <scope>NUCLEOTIDE SEQUENCE [LARGE SCALE GENOMIC DNA]</scope>
    <source>
        <strain evidence="6">ATCC 700394 / DSM 18823 / ISDg</strain>
    </source>
</reference>
<evidence type="ECO:0000256" key="2">
    <source>
        <dbReference type="ARBA" id="ARBA00022490"/>
    </source>
</evidence>
<dbReference type="GO" id="GO:0005737">
    <property type="term" value="C:cytoplasm"/>
    <property type="evidence" value="ECO:0007669"/>
    <property type="project" value="UniProtKB-SubCell"/>
</dbReference>
<dbReference type="InterPro" id="IPR050399">
    <property type="entry name" value="HPr"/>
</dbReference>
<dbReference type="Gene3D" id="3.30.1340.10">
    <property type="entry name" value="HPr-like"/>
    <property type="match status" value="1"/>
</dbReference>
<dbReference type="InterPro" id="IPR000032">
    <property type="entry name" value="HPr-like"/>
</dbReference>
<keyword evidence="6" id="KW-1185">Reference proteome</keyword>
<keyword evidence="5" id="KW-0808">Transferase</keyword>
<keyword evidence="2" id="KW-0963">Cytoplasm</keyword>